<protein>
    <recommendedName>
        <fullName evidence="3">LysM domain-containing protein</fullName>
    </recommendedName>
</protein>
<proteinExistence type="predicted"/>
<evidence type="ECO:0000313" key="1">
    <source>
        <dbReference type="EMBL" id="MCB8874773.1"/>
    </source>
</evidence>
<reference evidence="1" key="2">
    <citation type="submission" date="2021-01" db="EMBL/GenBank/DDBJ databases">
        <authorList>
            <person name="Mieszkin S."/>
            <person name="Pouder E."/>
            <person name="Alain K."/>
        </authorList>
    </citation>
    <scope>NUCLEOTIDE SEQUENCE</scope>
    <source>
        <strain evidence="1">HW T2.11</strain>
    </source>
</reference>
<sequence>MTTITVAGGDLFHIAASRLGDATQWIRIAQLNRLEDPMLSGVTVLMLPPMNPSAGGGIADQ</sequence>
<dbReference type="EMBL" id="JAESVB010000002">
    <property type="protein sequence ID" value="MCB8874773.1"/>
    <property type="molecule type" value="Genomic_DNA"/>
</dbReference>
<name>A0A964DYI4_9PROT</name>
<keyword evidence="2" id="KW-1185">Reference proteome</keyword>
<evidence type="ECO:0000313" key="2">
    <source>
        <dbReference type="Proteomes" id="UP000708298"/>
    </source>
</evidence>
<accession>A0A964DYI4</accession>
<reference evidence="1" key="1">
    <citation type="journal article" date="2021" name="Microorganisms">
        <title>Acidisoma silvae sp. nov. and Acidisomacellulosilytica sp. nov., Two Acidophilic Bacteria Isolated from Decaying Wood, Hydrolyzing Cellulose and Producing Poly-3-hydroxybutyrate.</title>
        <authorList>
            <person name="Mieszkin S."/>
            <person name="Pouder E."/>
            <person name="Uroz S."/>
            <person name="Simon-Colin C."/>
            <person name="Alain K."/>
        </authorList>
    </citation>
    <scope>NUCLEOTIDE SEQUENCE</scope>
    <source>
        <strain evidence="1">HW T2.11</strain>
    </source>
</reference>
<dbReference type="RefSeq" id="WP_227320438.1">
    <property type="nucleotide sequence ID" value="NZ_JAESVB010000002.1"/>
</dbReference>
<gene>
    <name evidence="1" type="ORF">ASILVAE211_06230</name>
</gene>
<evidence type="ECO:0008006" key="3">
    <source>
        <dbReference type="Google" id="ProtNLM"/>
    </source>
</evidence>
<organism evidence="1 2">
    <name type="scientific">Acidisoma silvae</name>
    <dbReference type="NCBI Taxonomy" id="2802396"/>
    <lineage>
        <taxon>Bacteria</taxon>
        <taxon>Pseudomonadati</taxon>
        <taxon>Pseudomonadota</taxon>
        <taxon>Alphaproteobacteria</taxon>
        <taxon>Acetobacterales</taxon>
        <taxon>Acidocellaceae</taxon>
        <taxon>Acidisoma</taxon>
    </lineage>
</organism>
<dbReference type="AlphaFoldDB" id="A0A964DYI4"/>
<dbReference type="Proteomes" id="UP000708298">
    <property type="component" value="Unassembled WGS sequence"/>
</dbReference>
<comment type="caution">
    <text evidence="1">The sequence shown here is derived from an EMBL/GenBank/DDBJ whole genome shotgun (WGS) entry which is preliminary data.</text>
</comment>